<organism evidence="1 2">
    <name type="scientific">Falsihalocynthiibacter arcticus</name>
    <dbReference type="NCBI Taxonomy" id="1579316"/>
    <lineage>
        <taxon>Bacteria</taxon>
        <taxon>Pseudomonadati</taxon>
        <taxon>Pseudomonadota</taxon>
        <taxon>Alphaproteobacteria</taxon>
        <taxon>Rhodobacterales</taxon>
        <taxon>Roseobacteraceae</taxon>
        <taxon>Falsihalocynthiibacter</taxon>
    </lineage>
</organism>
<gene>
    <name evidence="1" type="ORF">RC74_14540</name>
</gene>
<evidence type="ECO:0000313" key="2">
    <source>
        <dbReference type="Proteomes" id="UP000070371"/>
    </source>
</evidence>
<dbReference type="InterPro" id="IPR010634">
    <property type="entry name" value="DUF1223"/>
</dbReference>
<reference evidence="1 2" key="1">
    <citation type="submission" date="2016-02" db="EMBL/GenBank/DDBJ databases">
        <title>Complete genome sequence of Halocynthiibacter arcticus PAMC 20958t from arctic marine sediment.</title>
        <authorList>
            <person name="Lee Y.M."/>
            <person name="Baek K."/>
            <person name="Lee H.K."/>
            <person name="Shin S.C."/>
        </authorList>
    </citation>
    <scope>NUCLEOTIDE SEQUENCE [LARGE SCALE GENOMIC DNA]</scope>
    <source>
        <strain evidence="1">PAMC 20958</strain>
    </source>
</reference>
<dbReference type="Proteomes" id="UP000070371">
    <property type="component" value="Chromosome"/>
</dbReference>
<dbReference type="PANTHER" id="PTHR36057">
    <property type="match status" value="1"/>
</dbReference>
<evidence type="ECO:0000313" key="1">
    <source>
        <dbReference type="EMBL" id="AML53681.1"/>
    </source>
</evidence>
<dbReference type="KEGG" id="hat:RC74_14540"/>
<sequence length="215" mass="23318">MCGAANAQSGPVVVELYTSQGCSSCPPADALLDQLAQRRDIIALGLHVDYWDYIGWKDVFGDPAFTERQRNYSRAAGTTVVYTPQMVIGGVEHVVGNKPADVERAIKKAMGVVSPVTLSVVKNGPLFVIEAQSKQRADMVVQLVRFVPNQSVKIRGGENNGREVSYSNIVTDWRVLKKWNGATPFSAKVDPKGAHHVIIIQRAGHGPILAAARLD</sequence>
<dbReference type="STRING" id="1579316.RC74_14540"/>
<name>A0A126V5R1_9RHOB</name>
<dbReference type="InterPro" id="IPR036249">
    <property type="entry name" value="Thioredoxin-like_sf"/>
</dbReference>
<accession>A0A126V5R1</accession>
<proteinExistence type="predicted"/>
<protein>
    <recommendedName>
        <fullName evidence="3">DUF1223 domain-containing protein</fullName>
    </recommendedName>
</protein>
<keyword evidence="2" id="KW-1185">Reference proteome</keyword>
<dbReference type="SUPFAM" id="SSF52833">
    <property type="entry name" value="Thioredoxin-like"/>
    <property type="match status" value="1"/>
</dbReference>
<dbReference type="AlphaFoldDB" id="A0A126V5R1"/>
<evidence type="ECO:0008006" key="3">
    <source>
        <dbReference type="Google" id="ProtNLM"/>
    </source>
</evidence>
<dbReference type="Pfam" id="PF06764">
    <property type="entry name" value="DUF1223"/>
    <property type="match status" value="1"/>
</dbReference>
<dbReference type="EMBL" id="CP014327">
    <property type="protein sequence ID" value="AML53681.1"/>
    <property type="molecule type" value="Genomic_DNA"/>
</dbReference>
<dbReference type="PANTHER" id="PTHR36057:SF1">
    <property type="entry name" value="LIPOPROTEIN LIPID ATTACHMENT SITE-LIKE PROTEIN, PUTATIVE (DUF1223)-RELATED"/>
    <property type="match status" value="1"/>
</dbReference>